<dbReference type="PROSITE" id="PS51935">
    <property type="entry name" value="NLPC_P60"/>
    <property type="match status" value="1"/>
</dbReference>
<dbReference type="EMBL" id="WBOT01000002">
    <property type="protein sequence ID" value="KAB2333452.1"/>
    <property type="molecule type" value="Genomic_DNA"/>
</dbReference>
<keyword evidence="2" id="KW-0645">Protease</keyword>
<comment type="caution">
    <text evidence="10">The sequence shown here is derived from an EMBL/GenBank/DDBJ whole genome shotgun (WGS) entry which is preliminary data.</text>
</comment>
<keyword evidence="11" id="KW-1185">Reference proteome</keyword>
<dbReference type="Proteomes" id="UP000441354">
    <property type="component" value="Unassembled WGS sequence"/>
</dbReference>
<dbReference type="OrthoDB" id="9813368at2"/>
<proteinExistence type="inferred from homology"/>
<dbReference type="InterPro" id="IPR038765">
    <property type="entry name" value="Papain-like_cys_pep_sf"/>
</dbReference>
<dbReference type="PANTHER" id="PTHR47053:SF1">
    <property type="entry name" value="MUREIN DD-ENDOPEPTIDASE MEPH-RELATED"/>
    <property type="match status" value="1"/>
</dbReference>
<evidence type="ECO:0000256" key="4">
    <source>
        <dbReference type="ARBA" id="ARBA00022801"/>
    </source>
</evidence>
<keyword evidence="4" id="KW-0378">Hydrolase</keyword>
<sequence length="403" mass="43404">MLKKKLVVLNTTIMLGLGSLALPAVQAETVDSIQKQRSTLQSNLSAAEKELAAVLTELAKLDDQVKRVDQAVADNNEMIIKTEADIKAAQEQVKKLESEIAVIQERIDKRNEILKERALAFQESGGSNVGYIEVLLGSTSFGDFIDRIGAVSKIVEADQSIIAEHDADKQEIADKKVTVDEKLADLNSMKAELEGMRAQLEEQSQQNDELKKQLDQKKKSAEAKKAELNTEDQKLAAMQRQIEESITRSAAASSSNSAVSSNVSYSGGTSSAKPSGDISTVINAGYKYIGNSVYVFGGGRNAYDIANGRFDCSGFVSWAFAQAGISVGASTDSLKNTGTRVPTSQMQPGDLVFFNTYKTDGHVGIYLGGGKFIGSQSSTGVAIANMNSGYWADTFNGRVMRVR</sequence>
<feature type="region of interest" description="Disordered" evidence="7">
    <location>
        <begin position="200"/>
        <end position="232"/>
    </location>
</feature>
<comment type="similarity">
    <text evidence="1">Belongs to the peptidase C40 family.</text>
</comment>
<dbReference type="Pfam" id="PF24568">
    <property type="entry name" value="CC_PcsB"/>
    <property type="match status" value="1"/>
</dbReference>
<evidence type="ECO:0000313" key="10">
    <source>
        <dbReference type="EMBL" id="KAB2333452.1"/>
    </source>
</evidence>
<evidence type="ECO:0000313" key="11">
    <source>
        <dbReference type="Proteomes" id="UP000441354"/>
    </source>
</evidence>
<evidence type="ECO:0000256" key="1">
    <source>
        <dbReference type="ARBA" id="ARBA00007074"/>
    </source>
</evidence>
<dbReference type="Pfam" id="PF00877">
    <property type="entry name" value="NLPC_P60"/>
    <property type="match status" value="1"/>
</dbReference>
<evidence type="ECO:0000256" key="5">
    <source>
        <dbReference type="ARBA" id="ARBA00022807"/>
    </source>
</evidence>
<evidence type="ECO:0000256" key="3">
    <source>
        <dbReference type="ARBA" id="ARBA00022729"/>
    </source>
</evidence>
<dbReference type="InterPro" id="IPR051202">
    <property type="entry name" value="Peptidase_C40"/>
</dbReference>
<protein>
    <submittedName>
        <fullName evidence="10">Peptidase</fullName>
    </submittedName>
</protein>
<evidence type="ECO:0000259" key="9">
    <source>
        <dbReference type="PROSITE" id="PS51935"/>
    </source>
</evidence>
<feature type="domain" description="NlpC/P60" evidence="9">
    <location>
        <begin position="275"/>
        <end position="402"/>
    </location>
</feature>
<name>A0A7V7UY55_9BACI</name>
<dbReference type="PANTHER" id="PTHR47053">
    <property type="entry name" value="MUREIN DD-ENDOPEPTIDASE MEPH-RELATED"/>
    <property type="match status" value="1"/>
</dbReference>
<feature type="compositionally biased region" description="Basic and acidic residues" evidence="7">
    <location>
        <begin position="208"/>
        <end position="232"/>
    </location>
</feature>
<dbReference type="RefSeq" id="WP_151572702.1">
    <property type="nucleotide sequence ID" value="NZ_WBOT01000002.1"/>
</dbReference>
<dbReference type="InterPro" id="IPR057309">
    <property type="entry name" value="PcsB_CC"/>
</dbReference>
<dbReference type="Gene3D" id="3.90.1720.10">
    <property type="entry name" value="endopeptidase domain like (from Nostoc punctiforme)"/>
    <property type="match status" value="1"/>
</dbReference>
<dbReference type="GO" id="GO:0006508">
    <property type="term" value="P:proteolysis"/>
    <property type="evidence" value="ECO:0007669"/>
    <property type="project" value="UniProtKB-KW"/>
</dbReference>
<feature type="coiled-coil region" evidence="6">
    <location>
        <begin position="30"/>
        <end position="113"/>
    </location>
</feature>
<reference evidence="10 11" key="1">
    <citation type="journal article" date="2014" name="Arch. Microbiol.">
        <title>Bacillus mesophilum sp. nov., strain IITR-54T, a novel 4-chlorobiphenyl dechlorinating bacterium.</title>
        <authorList>
            <person name="Manickam N."/>
            <person name="Singh N.K."/>
            <person name="Bajaj A."/>
            <person name="Kumar R.M."/>
            <person name="Kaur G."/>
            <person name="Kaur N."/>
            <person name="Bala M."/>
            <person name="Kumar A."/>
            <person name="Mayilraj S."/>
        </authorList>
    </citation>
    <scope>NUCLEOTIDE SEQUENCE [LARGE SCALE GENOMIC DNA]</scope>
    <source>
        <strain evidence="10 11">IITR-54</strain>
    </source>
</reference>
<feature type="compositionally biased region" description="Low complexity" evidence="7">
    <location>
        <begin position="249"/>
        <end position="271"/>
    </location>
</feature>
<dbReference type="SUPFAM" id="SSF54001">
    <property type="entry name" value="Cysteine proteinases"/>
    <property type="match status" value="1"/>
</dbReference>
<dbReference type="Gene3D" id="6.10.250.3150">
    <property type="match status" value="1"/>
</dbReference>
<feature type="region of interest" description="Disordered" evidence="7">
    <location>
        <begin position="246"/>
        <end position="274"/>
    </location>
</feature>
<feature type="signal peptide" evidence="8">
    <location>
        <begin position="1"/>
        <end position="26"/>
    </location>
</feature>
<accession>A0A7V7UY55</accession>
<keyword evidence="5" id="KW-0788">Thiol protease</keyword>
<keyword evidence="3 8" id="KW-0732">Signal</keyword>
<organism evidence="10 11">
    <name type="scientific">Bacillus mesophilum</name>
    <dbReference type="NCBI Taxonomy" id="1071718"/>
    <lineage>
        <taxon>Bacteria</taxon>
        <taxon>Bacillati</taxon>
        <taxon>Bacillota</taxon>
        <taxon>Bacilli</taxon>
        <taxon>Bacillales</taxon>
        <taxon>Bacillaceae</taxon>
        <taxon>Bacillus</taxon>
    </lineage>
</organism>
<dbReference type="InterPro" id="IPR000064">
    <property type="entry name" value="NLP_P60_dom"/>
</dbReference>
<dbReference type="GO" id="GO:0008234">
    <property type="term" value="F:cysteine-type peptidase activity"/>
    <property type="evidence" value="ECO:0007669"/>
    <property type="project" value="UniProtKB-KW"/>
</dbReference>
<evidence type="ECO:0000256" key="8">
    <source>
        <dbReference type="SAM" id="SignalP"/>
    </source>
</evidence>
<evidence type="ECO:0000256" key="7">
    <source>
        <dbReference type="SAM" id="MobiDB-lite"/>
    </source>
</evidence>
<evidence type="ECO:0000256" key="6">
    <source>
        <dbReference type="SAM" id="Coils"/>
    </source>
</evidence>
<evidence type="ECO:0000256" key="2">
    <source>
        <dbReference type="ARBA" id="ARBA00022670"/>
    </source>
</evidence>
<dbReference type="AlphaFoldDB" id="A0A7V7UY55"/>
<keyword evidence="6" id="KW-0175">Coiled coil</keyword>
<gene>
    <name evidence="10" type="ORF">F7732_04990</name>
</gene>
<feature type="chain" id="PRO_5038635272" evidence="8">
    <location>
        <begin position="27"/>
        <end position="403"/>
    </location>
</feature>